<reference evidence="3" key="1">
    <citation type="submission" date="2017-03" db="EMBL/GenBank/DDBJ databases">
        <title>Phytopthora megakarya and P. palmivora, two closely related causual agents of cacao black pod achieved similar genome size and gene model numbers by different mechanisms.</title>
        <authorList>
            <person name="Ali S."/>
            <person name="Shao J."/>
            <person name="Larry D.J."/>
            <person name="Kronmiller B."/>
            <person name="Shen D."/>
            <person name="Strem M.D."/>
            <person name="Melnick R.L."/>
            <person name="Guiltinan M.J."/>
            <person name="Tyler B.M."/>
            <person name="Meinhardt L.W."/>
            <person name="Bailey B.A."/>
        </authorList>
    </citation>
    <scope>NUCLEOTIDE SEQUENCE [LARGE SCALE GENOMIC DNA]</scope>
    <source>
        <strain evidence="3">zdho120</strain>
    </source>
</reference>
<dbReference type="EMBL" id="NBNE01000162">
    <property type="protein sequence ID" value="OWZ22099.1"/>
    <property type="molecule type" value="Genomic_DNA"/>
</dbReference>
<proteinExistence type="predicted"/>
<accession>A0A225WYI8</accession>
<evidence type="ECO:0000313" key="2">
    <source>
        <dbReference type="EMBL" id="OWZ22099.1"/>
    </source>
</evidence>
<comment type="caution">
    <text evidence="2">The sequence shown here is derived from an EMBL/GenBank/DDBJ whole genome shotgun (WGS) entry which is preliminary data.</text>
</comment>
<organism evidence="2 3">
    <name type="scientific">Phytophthora megakarya</name>
    <dbReference type="NCBI Taxonomy" id="4795"/>
    <lineage>
        <taxon>Eukaryota</taxon>
        <taxon>Sar</taxon>
        <taxon>Stramenopiles</taxon>
        <taxon>Oomycota</taxon>
        <taxon>Peronosporomycetes</taxon>
        <taxon>Peronosporales</taxon>
        <taxon>Peronosporaceae</taxon>
        <taxon>Phytophthora</taxon>
    </lineage>
</organism>
<evidence type="ECO:0000256" key="1">
    <source>
        <dbReference type="SAM" id="MobiDB-lite"/>
    </source>
</evidence>
<protein>
    <submittedName>
        <fullName evidence="2">Uncharacterized protein</fullName>
    </submittedName>
</protein>
<dbReference type="AlphaFoldDB" id="A0A225WYI8"/>
<sequence length="137" mass="15829">MTQERRLKDQEAAHAPPQPPLPAQATSTPPPPQAPQPQVNQGVFQQQQALRYPNARQKKLTIRPFNRKEIYVGLDIGFLKWGRRFERQIFLAQTGSIDWDTICPELPKVEMWVAQMPKLQYVMERMLETIKTNVAPP</sequence>
<gene>
    <name evidence="2" type="ORF">PHMEG_0003240</name>
</gene>
<dbReference type="Proteomes" id="UP000198211">
    <property type="component" value="Unassembled WGS sequence"/>
</dbReference>
<keyword evidence="3" id="KW-1185">Reference proteome</keyword>
<name>A0A225WYI8_9STRA</name>
<feature type="region of interest" description="Disordered" evidence="1">
    <location>
        <begin position="1"/>
        <end position="43"/>
    </location>
</feature>
<feature type="compositionally biased region" description="Basic and acidic residues" evidence="1">
    <location>
        <begin position="1"/>
        <end position="12"/>
    </location>
</feature>
<evidence type="ECO:0000313" key="3">
    <source>
        <dbReference type="Proteomes" id="UP000198211"/>
    </source>
</evidence>
<feature type="compositionally biased region" description="Pro residues" evidence="1">
    <location>
        <begin position="16"/>
        <end position="35"/>
    </location>
</feature>